<keyword evidence="3" id="KW-1185">Reference proteome</keyword>
<proteinExistence type="predicted"/>
<accession>A0A6H5HI78</accession>
<protein>
    <submittedName>
        <fullName evidence="2">Uncharacterized protein</fullName>
    </submittedName>
</protein>
<gene>
    <name evidence="2" type="ORF">NTEN_LOCUS20325</name>
</gene>
<evidence type="ECO:0000313" key="2">
    <source>
        <dbReference type="EMBL" id="CAB0015994.1"/>
    </source>
</evidence>
<evidence type="ECO:0000256" key="1">
    <source>
        <dbReference type="SAM" id="MobiDB-lite"/>
    </source>
</evidence>
<evidence type="ECO:0000313" key="3">
    <source>
        <dbReference type="Proteomes" id="UP000479000"/>
    </source>
</evidence>
<feature type="non-terminal residue" evidence="2">
    <location>
        <position position="64"/>
    </location>
</feature>
<sequence>MFVFLRNCKICRFSSDEFGFDGSRRRNVNDMLGNVAIRAEPLTSANDPGAKPVPSHQESEAKTQ</sequence>
<dbReference type="EMBL" id="CADCXU010029836">
    <property type="protein sequence ID" value="CAB0015994.1"/>
    <property type="molecule type" value="Genomic_DNA"/>
</dbReference>
<dbReference type="AlphaFoldDB" id="A0A6H5HI78"/>
<dbReference type="Proteomes" id="UP000479000">
    <property type="component" value="Unassembled WGS sequence"/>
</dbReference>
<name>A0A6H5HI78_9HEMI</name>
<feature type="region of interest" description="Disordered" evidence="1">
    <location>
        <begin position="39"/>
        <end position="64"/>
    </location>
</feature>
<reference evidence="2 3" key="1">
    <citation type="submission" date="2020-02" db="EMBL/GenBank/DDBJ databases">
        <authorList>
            <person name="Ferguson B K."/>
        </authorList>
    </citation>
    <scope>NUCLEOTIDE SEQUENCE [LARGE SCALE GENOMIC DNA]</scope>
</reference>
<organism evidence="2 3">
    <name type="scientific">Nesidiocoris tenuis</name>
    <dbReference type="NCBI Taxonomy" id="355587"/>
    <lineage>
        <taxon>Eukaryota</taxon>
        <taxon>Metazoa</taxon>
        <taxon>Ecdysozoa</taxon>
        <taxon>Arthropoda</taxon>
        <taxon>Hexapoda</taxon>
        <taxon>Insecta</taxon>
        <taxon>Pterygota</taxon>
        <taxon>Neoptera</taxon>
        <taxon>Paraneoptera</taxon>
        <taxon>Hemiptera</taxon>
        <taxon>Heteroptera</taxon>
        <taxon>Panheteroptera</taxon>
        <taxon>Cimicomorpha</taxon>
        <taxon>Miridae</taxon>
        <taxon>Dicyphina</taxon>
        <taxon>Nesidiocoris</taxon>
    </lineage>
</organism>